<dbReference type="InterPro" id="IPR002715">
    <property type="entry name" value="Nas_poly-pep-assoc_cplx_dom"/>
</dbReference>
<dbReference type="PROSITE" id="PS51151">
    <property type="entry name" value="NAC_AB"/>
    <property type="match status" value="1"/>
</dbReference>
<reference evidence="7 8" key="1">
    <citation type="journal article" date="2010" name="Stand. Genomic Sci.">
        <title>Complete genome sequence of Methanoplanus petrolearius type strain (SEBR 4847).</title>
        <authorList>
            <person name="Brambilla E."/>
            <person name="Djao O.D."/>
            <person name="Daligault H."/>
            <person name="Lapidus A."/>
            <person name="Lucas S."/>
            <person name="Hammon N."/>
            <person name="Nolan M."/>
            <person name="Tice H."/>
            <person name="Cheng J.F."/>
            <person name="Han C."/>
            <person name="Tapia R."/>
            <person name="Goodwin L."/>
            <person name="Pitluck S."/>
            <person name="Liolios K."/>
            <person name="Ivanova N."/>
            <person name="Mavromatis K."/>
            <person name="Mikhailova N."/>
            <person name="Pati A."/>
            <person name="Chen A."/>
            <person name="Palaniappan K."/>
            <person name="Land M."/>
            <person name="Hauser L."/>
            <person name="Chang Y.J."/>
            <person name="Jeffries C.D."/>
            <person name="Rohde M."/>
            <person name="Spring S."/>
            <person name="Sikorski J."/>
            <person name="Goker M."/>
            <person name="Woyke T."/>
            <person name="Bristow J."/>
            <person name="Eisen J.A."/>
            <person name="Markowitz V."/>
            <person name="Hugenholtz P."/>
            <person name="Kyrpides N.C."/>
            <person name="Klenk H.P."/>
        </authorList>
    </citation>
    <scope>NUCLEOTIDE SEQUENCE [LARGE SCALE GENOMIC DNA]</scope>
    <source>
        <strain evidence="8">DSM 11571 / OCM 486 / SEBR 4847</strain>
    </source>
</reference>
<dbReference type="CDD" id="cd14359">
    <property type="entry name" value="UBA_AeNAC"/>
    <property type="match status" value="1"/>
</dbReference>
<keyword evidence="2 4" id="KW-0694">RNA-binding</keyword>
<organism evidence="7 8">
    <name type="scientific">Methanolacinia petrolearia (strain DSM 11571 / OCM 486 / SEBR 4847)</name>
    <name type="common">Methanoplanus petrolearius</name>
    <dbReference type="NCBI Taxonomy" id="679926"/>
    <lineage>
        <taxon>Archaea</taxon>
        <taxon>Methanobacteriati</taxon>
        <taxon>Methanobacteriota</taxon>
        <taxon>Stenosarchaea group</taxon>
        <taxon>Methanomicrobia</taxon>
        <taxon>Methanomicrobiales</taxon>
        <taxon>Methanomicrobiaceae</taxon>
        <taxon>Methanolacinia</taxon>
    </lineage>
</organism>
<dbReference type="GeneID" id="9743405"/>
<accession>E1RJR5</accession>
<feature type="domain" description="NAC-A/B" evidence="6">
    <location>
        <begin position="4"/>
        <end position="72"/>
    </location>
</feature>
<dbReference type="EMBL" id="CP002117">
    <property type="protein sequence ID" value="ADN35712.1"/>
    <property type="molecule type" value="Genomic_DNA"/>
</dbReference>
<gene>
    <name evidence="4" type="primary">nac</name>
    <name evidence="7" type="ordered locus">Mpet_0945</name>
</gene>
<evidence type="ECO:0000256" key="4">
    <source>
        <dbReference type="HAMAP-Rule" id="MF_00814"/>
    </source>
</evidence>
<evidence type="ECO:0000313" key="8">
    <source>
        <dbReference type="Proteomes" id="UP000006565"/>
    </source>
</evidence>
<dbReference type="Gene3D" id="1.10.8.10">
    <property type="entry name" value="DNA helicase RuvA subunit, C-terminal domain"/>
    <property type="match status" value="1"/>
</dbReference>
<evidence type="ECO:0000256" key="3">
    <source>
        <dbReference type="ARBA" id="ARBA00022927"/>
    </source>
</evidence>
<dbReference type="InterPro" id="IPR009060">
    <property type="entry name" value="UBA-like_sf"/>
</dbReference>
<sequence>MIPGVNPKQMKQMMKKLGMKMDTIEDVERVVVYTKSGNYVFDNAEVVATVMQGMTTYQINGEPRFEEAEAVIPEDDVKLVAEQAGVSEDEAKAALTEAKGDIAEAILKLSE</sequence>
<keyword evidence="8" id="KW-1185">Reference proteome</keyword>
<dbReference type="Proteomes" id="UP000006565">
    <property type="component" value="Chromosome"/>
</dbReference>
<dbReference type="InterPro" id="IPR005231">
    <property type="entry name" value="NAC_arc"/>
</dbReference>
<dbReference type="STRING" id="679926.Mpet_0945"/>
<keyword evidence="3 4" id="KW-0653">Protein transport</keyword>
<dbReference type="OrthoDB" id="53273at2157"/>
<protein>
    <recommendedName>
        <fullName evidence="4 5">Nascent polypeptide-associated complex protein</fullName>
    </recommendedName>
</protein>
<dbReference type="Pfam" id="PF01849">
    <property type="entry name" value="NAC"/>
    <property type="match status" value="1"/>
</dbReference>
<keyword evidence="1 4" id="KW-0813">Transport</keyword>
<evidence type="ECO:0000256" key="5">
    <source>
        <dbReference type="NCBIfam" id="TIGR00264"/>
    </source>
</evidence>
<dbReference type="NCBIfam" id="TIGR00264">
    <property type="entry name" value="archaeal-type nascent polypeptide-associated complex protein"/>
    <property type="match status" value="1"/>
</dbReference>
<evidence type="ECO:0000259" key="6">
    <source>
        <dbReference type="PROSITE" id="PS51151"/>
    </source>
</evidence>
<dbReference type="Gene3D" id="2.20.70.30">
    <property type="entry name" value="Nascent polypeptide-associated complex domain"/>
    <property type="match status" value="1"/>
</dbReference>
<dbReference type="KEGG" id="mpi:Mpet_0945"/>
<proteinExistence type="inferred from homology"/>
<evidence type="ECO:0000256" key="2">
    <source>
        <dbReference type="ARBA" id="ARBA00022884"/>
    </source>
</evidence>
<dbReference type="eggNOG" id="arCOG04061">
    <property type="taxonomic scope" value="Archaea"/>
</dbReference>
<evidence type="ECO:0000256" key="1">
    <source>
        <dbReference type="ARBA" id="ARBA00022448"/>
    </source>
</evidence>
<dbReference type="InterPro" id="IPR038187">
    <property type="entry name" value="NAC_A/B_dom_sf"/>
</dbReference>
<dbReference type="SUPFAM" id="SSF46934">
    <property type="entry name" value="UBA-like"/>
    <property type="match status" value="1"/>
</dbReference>
<dbReference type="SMART" id="SM01407">
    <property type="entry name" value="NAC"/>
    <property type="match status" value="1"/>
</dbReference>
<comment type="function">
    <text evidence="4">Contacts the emerging nascent chain on the ribosome.</text>
</comment>
<dbReference type="HAMAP" id="MF_00814">
    <property type="entry name" value="NAC_arch"/>
    <property type="match status" value="1"/>
</dbReference>
<name>E1RJR5_METP4</name>
<dbReference type="AlphaFoldDB" id="E1RJR5"/>
<comment type="similarity">
    <text evidence="4">Belongs to the NAC-alpha family.</text>
</comment>
<dbReference type="Pfam" id="PF19026">
    <property type="entry name" value="UBA_HYPK"/>
    <property type="match status" value="1"/>
</dbReference>
<comment type="subunit">
    <text evidence="4">Homodimer. Interacts with the ribosome. Binds ribosomal RNA.</text>
</comment>
<dbReference type="RefSeq" id="WP_013328890.1">
    <property type="nucleotide sequence ID" value="NC_014507.1"/>
</dbReference>
<dbReference type="HOGENOM" id="CLU_146475_1_0_2"/>
<dbReference type="GO" id="GO:0003723">
    <property type="term" value="F:RNA binding"/>
    <property type="evidence" value="ECO:0007669"/>
    <property type="project" value="UniProtKB-UniRule"/>
</dbReference>
<dbReference type="GO" id="GO:0015031">
    <property type="term" value="P:protein transport"/>
    <property type="evidence" value="ECO:0007669"/>
    <property type="project" value="UniProtKB-UniRule"/>
</dbReference>
<dbReference type="InterPro" id="IPR044034">
    <property type="entry name" value="NAC-like_UBA"/>
</dbReference>
<evidence type="ECO:0000313" key="7">
    <source>
        <dbReference type="EMBL" id="ADN35712.1"/>
    </source>
</evidence>